<keyword evidence="10" id="KW-0050">Antiport</keyword>
<organism evidence="12 13">
    <name type="scientific">Penicillium rubens (strain ATCC 28089 / DSM 1075 / NRRL 1951 / Wisconsin 54-1255)</name>
    <name type="common">Penicillium chrysogenum</name>
    <dbReference type="NCBI Taxonomy" id="500485"/>
    <lineage>
        <taxon>Eukaryota</taxon>
        <taxon>Fungi</taxon>
        <taxon>Dikarya</taxon>
        <taxon>Ascomycota</taxon>
        <taxon>Pezizomycotina</taxon>
        <taxon>Eurotiomycetes</taxon>
        <taxon>Eurotiomycetidae</taxon>
        <taxon>Eurotiales</taxon>
        <taxon>Aspergillaceae</taxon>
        <taxon>Penicillium</taxon>
        <taxon>Penicillium chrysogenum species complex</taxon>
    </lineage>
</organism>
<evidence type="ECO:0000256" key="8">
    <source>
        <dbReference type="ARBA" id="ARBA00023065"/>
    </source>
</evidence>
<feature type="transmembrane region" description="Helical" evidence="10">
    <location>
        <begin position="244"/>
        <end position="263"/>
    </location>
</feature>
<evidence type="ECO:0000256" key="4">
    <source>
        <dbReference type="ARBA" id="ARBA00022568"/>
    </source>
</evidence>
<protein>
    <recommendedName>
        <fullName evidence="10">Vacuolar calcium ion transporter</fullName>
    </recommendedName>
</protein>
<feature type="transmembrane region" description="Helical" evidence="10">
    <location>
        <begin position="309"/>
        <end position="334"/>
    </location>
</feature>
<dbReference type="Pfam" id="PF01699">
    <property type="entry name" value="Na_Ca_ex"/>
    <property type="match status" value="2"/>
</dbReference>
<comment type="caution">
    <text evidence="10">Lacks conserved residue(s) required for the propagation of feature annotation.</text>
</comment>
<gene>
    <name evidence="12" type="ORF">Pc21g02750</name>
    <name evidence="12" type="ORF">PCH_Pc21g02750</name>
</gene>
<dbReference type="BioCyc" id="PCHR:PC21G02750-MONOMER"/>
<dbReference type="OrthoDB" id="1699231at2759"/>
<dbReference type="GO" id="GO:0015369">
    <property type="term" value="F:calcium:proton antiporter activity"/>
    <property type="evidence" value="ECO:0007669"/>
    <property type="project" value="UniProtKB-UniRule"/>
</dbReference>
<dbReference type="KEGG" id="pcs:N7525_006786"/>
<proteinExistence type="inferred from homology"/>
<feature type="transmembrane region" description="Helical" evidence="10">
    <location>
        <begin position="109"/>
        <end position="129"/>
    </location>
</feature>
<dbReference type="HOGENOM" id="CLU_008721_2_1_1"/>
<keyword evidence="7 10" id="KW-1133">Transmembrane helix</keyword>
<dbReference type="NCBIfam" id="TIGR00378">
    <property type="entry name" value="cax"/>
    <property type="match status" value="1"/>
</dbReference>
<dbReference type="Gene3D" id="1.20.1420.30">
    <property type="entry name" value="NCX, central ion-binding region"/>
    <property type="match status" value="2"/>
</dbReference>
<dbReference type="eggNOG" id="KOG1397">
    <property type="taxonomic scope" value="Eukaryota"/>
</dbReference>
<feature type="transmembrane region" description="Helical" evidence="10">
    <location>
        <begin position="370"/>
        <end position="389"/>
    </location>
</feature>
<keyword evidence="5 10" id="KW-0812">Transmembrane</keyword>
<accession>B6HKC2</accession>
<dbReference type="PANTHER" id="PTHR31503">
    <property type="entry name" value="VACUOLAR CALCIUM ION TRANSPORTER"/>
    <property type="match status" value="1"/>
</dbReference>
<dbReference type="InterPro" id="IPR004798">
    <property type="entry name" value="CAX-like"/>
</dbReference>
<evidence type="ECO:0000256" key="2">
    <source>
        <dbReference type="ARBA" id="ARBA00008170"/>
    </source>
</evidence>
<evidence type="ECO:0000256" key="9">
    <source>
        <dbReference type="ARBA" id="ARBA00023136"/>
    </source>
</evidence>
<evidence type="ECO:0000313" key="12">
    <source>
        <dbReference type="EMBL" id="CAP95172.1"/>
    </source>
</evidence>
<reference evidence="12 13" key="1">
    <citation type="journal article" date="2008" name="Nat. Biotechnol.">
        <title>Genome sequencing and analysis of the filamentous fungus Penicillium chrysogenum.</title>
        <authorList>
            <person name="van den Berg M.A."/>
            <person name="Albang R."/>
            <person name="Albermann K."/>
            <person name="Badger J.H."/>
            <person name="Daran J.-M."/>
            <person name="Driessen A.J.M."/>
            <person name="Garcia-Estrada C."/>
            <person name="Fedorova N.D."/>
            <person name="Harris D.M."/>
            <person name="Heijne W.H.M."/>
            <person name="Joardar V.S."/>
            <person name="Kiel J.A.K.W."/>
            <person name="Kovalchuk A."/>
            <person name="Martin J.F."/>
            <person name="Nierman W.C."/>
            <person name="Nijland J.G."/>
            <person name="Pronk J.T."/>
            <person name="Roubos J.A."/>
            <person name="van der Klei I.J."/>
            <person name="van Peij N.N.M.E."/>
            <person name="Veenhuis M."/>
            <person name="von Doehren H."/>
            <person name="Wagner C."/>
            <person name="Wortman J.R."/>
            <person name="Bovenberg R.A.L."/>
        </authorList>
    </citation>
    <scope>NUCLEOTIDE SEQUENCE [LARGE SCALE GENOMIC DNA]</scope>
    <source>
        <strain evidence="13">ATCC 28089 / DSM 1075 / NRRL 1951 / Wisconsin 54-1255</strain>
    </source>
</reference>
<evidence type="ECO:0000256" key="1">
    <source>
        <dbReference type="ARBA" id="ARBA00004127"/>
    </source>
</evidence>
<evidence type="ECO:0000256" key="6">
    <source>
        <dbReference type="ARBA" id="ARBA00022837"/>
    </source>
</evidence>
<dbReference type="AlphaFoldDB" id="B6HKC2"/>
<dbReference type="GeneID" id="8312946"/>
<feature type="transmembrane region" description="Helical" evidence="10">
    <location>
        <begin position="141"/>
        <end position="159"/>
    </location>
</feature>
<sequence length="402" mass="43485">MSPDRGSAMLYCNSIMARLQHHLGVLSLSMPLIGMTAGALGWNSAAIFALNIVGVIPLGLWINRSVDALAVGRSRVVNEVLKSTLGNSVELMIGINAIAQKRPQISQSVILGSVLSNLLLVLGGTIFVSGYDQKRLRFDRTLTTVLSSLMMVVFILLALPTIMDVFPSDKATPEDQILFIQRITAIVLVVLLLTFLIFRLGTHAAMFASTPFSQRDQARSGHQSRQSQIIEAQIPQPYIGKGPAAIILAAASASALACTYYTVSSLGGVASITGMNQSFLAVTLVPLLGNSVKYRSVVVGSRSYNQIELGIRAVINNVLRVTMLIAPLLVLVGWAFDQPLILRFDGFEATTLLLGVVVMTYLISDGRSNYFEGLMLIGTYVIIAFSFFVRPEMPMNVIYLGV</sequence>
<keyword evidence="3 10" id="KW-0813">Transport</keyword>
<comment type="function">
    <text evidence="10">Has a role in promoting intracellular calcium ion sequestration via the exchange of calcium ions for hydrogen ions across the vacuolar membrane. Involved also in manganese ion homeostasis via its uptake into the vacuole.</text>
</comment>
<feature type="domain" description="Sodium/calcium exchanger membrane region" evidence="11">
    <location>
        <begin position="44"/>
        <end position="200"/>
    </location>
</feature>
<evidence type="ECO:0000256" key="3">
    <source>
        <dbReference type="ARBA" id="ARBA00022448"/>
    </source>
</evidence>
<evidence type="ECO:0000256" key="7">
    <source>
        <dbReference type="ARBA" id="ARBA00022989"/>
    </source>
</evidence>
<dbReference type="GO" id="GO:0012505">
    <property type="term" value="C:endomembrane system"/>
    <property type="evidence" value="ECO:0007669"/>
    <property type="project" value="UniProtKB-SubCell"/>
</dbReference>
<dbReference type="OMA" id="HEGRANY"/>
<feature type="transmembrane region" description="Helical" evidence="10">
    <location>
        <begin position="40"/>
        <end position="62"/>
    </location>
</feature>
<dbReference type="EMBL" id="AM920436">
    <property type="protein sequence ID" value="CAP95172.1"/>
    <property type="molecule type" value="Genomic_DNA"/>
</dbReference>
<keyword evidence="9 10" id="KW-0472">Membrane</keyword>
<dbReference type="InterPro" id="IPR004713">
    <property type="entry name" value="CaH_exchang"/>
</dbReference>
<dbReference type="GO" id="GO:0005774">
    <property type="term" value="C:vacuolar membrane"/>
    <property type="evidence" value="ECO:0007669"/>
    <property type="project" value="UniProtKB-SubCell"/>
</dbReference>
<keyword evidence="4 10" id="KW-0109">Calcium transport</keyword>
<evidence type="ECO:0000259" key="11">
    <source>
        <dbReference type="Pfam" id="PF01699"/>
    </source>
</evidence>
<comment type="similarity">
    <text evidence="2 10">Belongs to the Ca(2+):cation antiporter (CaCA) (TC 2.A.19) family.</text>
</comment>
<comment type="subcellular location">
    <subcellularLocation>
        <location evidence="1">Endomembrane system</location>
        <topology evidence="1">Multi-pass membrane protein</topology>
    </subcellularLocation>
    <subcellularLocation>
        <location evidence="10">Vacuole membrane</location>
    </subcellularLocation>
</comment>
<keyword evidence="6 10" id="KW-0106">Calcium</keyword>
<dbReference type="GO" id="GO:0006874">
    <property type="term" value="P:intracellular calcium ion homeostasis"/>
    <property type="evidence" value="ECO:0007669"/>
    <property type="project" value="TreeGrafter"/>
</dbReference>
<keyword evidence="13" id="KW-1185">Reference proteome</keyword>
<evidence type="ECO:0000256" key="10">
    <source>
        <dbReference type="RuleBase" id="RU365028"/>
    </source>
</evidence>
<feature type="transmembrane region" description="Helical" evidence="10">
    <location>
        <begin position="340"/>
        <end position="363"/>
    </location>
</feature>
<dbReference type="InterPro" id="IPR044880">
    <property type="entry name" value="NCX_ion-bd_dom_sf"/>
</dbReference>
<dbReference type="PANTHER" id="PTHR31503:SF22">
    <property type="entry name" value="VACUOLAR CALCIUM ION TRANSPORTER"/>
    <property type="match status" value="1"/>
</dbReference>
<feature type="transmembrane region" description="Helical" evidence="10">
    <location>
        <begin position="179"/>
        <end position="198"/>
    </location>
</feature>
<name>B6HKC2_PENRW</name>
<dbReference type="RefSeq" id="XP_002567339.1">
    <property type="nucleotide sequence ID" value="XM_002567293.1"/>
</dbReference>
<feature type="domain" description="Sodium/calcium exchanger membrane region" evidence="11">
    <location>
        <begin position="245"/>
        <end position="388"/>
    </location>
</feature>
<dbReference type="InterPro" id="IPR004837">
    <property type="entry name" value="NaCa_Exmemb"/>
</dbReference>
<keyword evidence="8 10" id="KW-0406">Ion transport</keyword>
<dbReference type="Proteomes" id="UP000000724">
    <property type="component" value="Contig Pc00c21"/>
</dbReference>
<evidence type="ECO:0000313" key="13">
    <source>
        <dbReference type="Proteomes" id="UP000000724"/>
    </source>
</evidence>
<dbReference type="VEuPathDB" id="FungiDB:PCH_Pc21g02750"/>
<evidence type="ECO:0000256" key="5">
    <source>
        <dbReference type="ARBA" id="ARBA00022692"/>
    </source>
</evidence>
<keyword evidence="10" id="KW-0926">Vacuole</keyword>